<dbReference type="OrthoDB" id="2255497at2759"/>
<dbReference type="AlphaFoldDB" id="A0A9P7BLT1"/>
<keyword evidence="3" id="KW-1185">Reference proteome</keyword>
<dbReference type="EMBL" id="JAANQT010003445">
    <property type="protein sequence ID" value="KAG1301044.1"/>
    <property type="molecule type" value="Genomic_DNA"/>
</dbReference>
<feature type="region of interest" description="Disordered" evidence="1">
    <location>
        <begin position="145"/>
        <end position="167"/>
    </location>
</feature>
<reference evidence="2" key="1">
    <citation type="journal article" date="2020" name="Microb. Genom.">
        <title>Genetic diversity of clinical and environmental Mucorales isolates obtained from an investigation of mucormycosis cases among solid organ transplant recipients.</title>
        <authorList>
            <person name="Nguyen M.H."/>
            <person name="Kaul D."/>
            <person name="Muto C."/>
            <person name="Cheng S.J."/>
            <person name="Richter R.A."/>
            <person name="Bruno V.M."/>
            <person name="Liu G."/>
            <person name="Beyhan S."/>
            <person name="Sundermann A.J."/>
            <person name="Mounaud S."/>
            <person name="Pasculle A.W."/>
            <person name="Nierman W.C."/>
            <person name="Driscoll E."/>
            <person name="Cumbie R."/>
            <person name="Clancy C.J."/>
            <person name="Dupont C.L."/>
        </authorList>
    </citation>
    <scope>NUCLEOTIDE SEQUENCE</scope>
    <source>
        <strain evidence="2">GL11</strain>
    </source>
</reference>
<evidence type="ECO:0000256" key="1">
    <source>
        <dbReference type="SAM" id="MobiDB-lite"/>
    </source>
</evidence>
<accession>A0A9P7BLT1</accession>
<proteinExistence type="predicted"/>
<sequence length="624" mass="70331">MSPIPHGLPKPFNITEEECKIFKIPLLFNTLSADEWADIDKVVDELWKVTSLRVKDTKTVKGTLIQSMNTVALNRKNWFQLVSYCHQLIAHYKLKEITATFDIAWALKKQKQRALDLGTVNGVKLSQLGAERFGKELDKLMDAVDKENRDPSQPTGATTTVKQEPMQQQQGVLEECAEYMTMTEADGVAFKDSTLGTTIKQKAISIYCKWKNDMPLSDQELHWMACGLSSILDLTKTDLTMEFLDCTKDELEQVSSPLVDKRSRKQYHLPALVNQTYDIVVSLIEKEHNVKKAILYIQQIKTSCLDTERLLAALVTLIKIVDTNAFLLNPDNLARVTEYDFITQVWAPILKSLIDIHGVLRMKIGESSPAQGIVCRKRSYSDARVGFKVDLRLLFDSRQNEHDLLALEAAKAGDASKLCHDICKLMPEAKDNLDAILQHILKRHMKMPVLSWYMHTNGVSAHTGTVHIAKAGLYLALHESKIHFPRNLASLQVFKNEFVMLISMVFDLERNALMIKKSMDLLDCRKDSAMSRHVDPDDCLDANSCLSSMRPTFYNPPRDQVSLAVLPASLFGAATTAPVSSVPSPPCHTDLEPDEYGWAAMDNGQFYHIHTGITADRHPFDEKS</sequence>
<evidence type="ECO:0000313" key="2">
    <source>
        <dbReference type="EMBL" id="KAG1301044.1"/>
    </source>
</evidence>
<evidence type="ECO:0000313" key="3">
    <source>
        <dbReference type="Proteomes" id="UP000716291"/>
    </source>
</evidence>
<dbReference type="Proteomes" id="UP000716291">
    <property type="component" value="Unassembled WGS sequence"/>
</dbReference>
<organism evidence="2 3">
    <name type="scientific">Rhizopus oryzae</name>
    <name type="common">Mucormycosis agent</name>
    <name type="synonym">Rhizopus arrhizus var. delemar</name>
    <dbReference type="NCBI Taxonomy" id="64495"/>
    <lineage>
        <taxon>Eukaryota</taxon>
        <taxon>Fungi</taxon>
        <taxon>Fungi incertae sedis</taxon>
        <taxon>Mucoromycota</taxon>
        <taxon>Mucoromycotina</taxon>
        <taxon>Mucoromycetes</taxon>
        <taxon>Mucorales</taxon>
        <taxon>Mucorineae</taxon>
        <taxon>Rhizopodaceae</taxon>
        <taxon>Rhizopus</taxon>
    </lineage>
</organism>
<gene>
    <name evidence="2" type="ORF">G6F64_012152</name>
</gene>
<comment type="caution">
    <text evidence="2">The sequence shown here is derived from an EMBL/GenBank/DDBJ whole genome shotgun (WGS) entry which is preliminary data.</text>
</comment>
<protein>
    <submittedName>
        <fullName evidence="2">Uncharacterized protein</fullName>
    </submittedName>
</protein>
<feature type="compositionally biased region" description="Polar residues" evidence="1">
    <location>
        <begin position="151"/>
        <end position="167"/>
    </location>
</feature>
<name>A0A9P7BLT1_RHIOR</name>